<dbReference type="Proteomes" id="UP000298551">
    <property type="component" value="Chromosome"/>
</dbReference>
<reference evidence="3" key="1">
    <citation type="submission" date="2019-04" db="EMBL/GenBank/DDBJ databases">
        <title>Genome sequence of Pseudomonas putida 1290, an auxin catabolizing strain.</title>
        <authorList>
            <person name="Laird T.S."/>
            <person name="Leveau J.H.J."/>
        </authorList>
    </citation>
    <scope>NUCLEOTIDE SEQUENCE [LARGE SCALE GENOMIC DNA]</scope>
    <source>
        <strain evidence="3">1290</strain>
    </source>
</reference>
<evidence type="ECO:0000313" key="3">
    <source>
        <dbReference type="Proteomes" id="UP000298551"/>
    </source>
</evidence>
<feature type="compositionally biased region" description="Basic and acidic residues" evidence="1">
    <location>
        <begin position="194"/>
        <end position="204"/>
    </location>
</feature>
<protein>
    <submittedName>
        <fullName evidence="2">Uncharacterized protein</fullName>
    </submittedName>
</protein>
<evidence type="ECO:0000256" key="1">
    <source>
        <dbReference type="SAM" id="MobiDB-lite"/>
    </source>
</evidence>
<sequence>MDSTDRNNPGSAPPGSTQEHLHGIADEAGALLNETKAQGAEQYSHYRDAAAEQLDSLKEGAQSAAHALEDKDTLGLSQYLAQAAECLGSFAEQMRHQSAEDLLHKGSRLARDNPGLFLAGSVAIGFGLSRFLGASDRHATPSTGSTAPSAYGASEPYHSTPPTPDRSSDVSTREPFTPTDPLELGTHSPTADTPLHRDPLKGGE</sequence>
<dbReference type="OrthoDB" id="7006627at2"/>
<feature type="region of interest" description="Disordered" evidence="1">
    <location>
        <begin position="137"/>
        <end position="204"/>
    </location>
</feature>
<dbReference type="EMBL" id="CP039371">
    <property type="protein sequence ID" value="QCI11805.1"/>
    <property type="molecule type" value="Genomic_DNA"/>
</dbReference>
<name>A0A4D6XG77_PSEPU</name>
<organism evidence="2 3">
    <name type="scientific">Pseudomonas putida</name>
    <name type="common">Arthrobacter siderocapsulatus</name>
    <dbReference type="NCBI Taxonomy" id="303"/>
    <lineage>
        <taxon>Bacteria</taxon>
        <taxon>Pseudomonadati</taxon>
        <taxon>Pseudomonadota</taxon>
        <taxon>Gammaproteobacteria</taxon>
        <taxon>Pseudomonadales</taxon>
        <taxon>Pseudomonadaceae</taxon>
        <taxon>Pseudomonas</taxon>
    </lineage>
</organism>
<feature type="compositionally biased region" description="Polar residues" evidence="1">
    <location>
        <begin position="1"/>
        <end position="18"/>
    </location>
</feature>
<evidence type="ECO:0000313" key="2">
    <source>
        <dbReference type="EMBL" id="QCI11805.1"/>
    </source>
</evidence>
<gene>
    <name evidence="2" type="ORF">E6B08_10705</name>
</gene>
<dbReference type="AlphaFoldDB" id="A0A4D6XG77"/>
<proteinExistence type="predicted"/>
<accession>A0A4D6XG77</accession>
<feature type="region of interest" description="Disordered" evidence="1">
    <location>
        <begin position="1"/>
        <end position="30"/>
    </location>
</feature>
<dbReference type="RefSeq" id="WP_136913969.1">
    <property type="nucleotide sequence ID" value="NZ_CP039371.1"/>
</dbReference>